<evidence type="ECO:0000313" key="4">
    <source>
        <dbReference type="Proteomes" id="UP000001699"/>
    </source>
</evidence>
<reference evidence="3 4" key="1">
    <citation type="journal article" date="2008" name="PLoS Genet.">
        <title>Genomic islands in the pathogenic filamentous fungus Aspergillus fumigatus.</title>
        <authorList>
            <person name="Fedorova N.D."/>
            <person name="Khaldi N."/>
            <person name="Joardar V.S."/>
            <person name="Maiti R."/>
            <person name="Amedeo P."/>
            <person name="Anderson M.J."/>
            <person name="Crabtree J."/>
            <person name="Silva J.C."/>
            <person name="Badger J.H."/>
            <person name="Albarraq A."/>
            <person name="Angiuoli S."/>
            <person name="Bussey H."/>
            <person name="Bowyer P."/>
            <person name="Cotty P.J."/>
            <person name="Dyer P.S."/>
            <person name="Egan A."/>
            <person name="Galens K."/>
            <person name="Fraser-Liggett C.M."/>
            <person name="Haas B.J."/>
            <person name="Inman J.M."/>
            <person name="Kent R."/>
            <person name="Lemieux S."/>
            <person name="Malavazi I."/>
            <person name="Orvis J."/>
            <person name="Roemer T."/>
            <person name="Ronning C.M."/>
            <person name="Sundaram J.P."/>
            <person name="Sutton G."/>
            <person name="Turner G."/>
            <person name="Venter J.C."/>
            <person name="White O.R."/>
            <person name="Whitty B.R."/>
            <person name="Youngman P."/>
            <person name="Wolfe K.H."/>
            <person name="Goldman G.H."/>
            <person name="Wortman J.R."/>
            <person name="Jiang B."/>
            <person name="Denning D.W."/>
            <person name="Nierman W.C."/>
        </authorList>
    </citation>
    <scope>NUCLEOTIDE SEQUENCE [LARGE SCALE GENOMIC DNA]</scope>
    <source>
        <strain evidence="4">CBS 144.89 / FGSC A1163 / CEA10</strain>
    </source>
</reference>
<dbReference type="GO" id="GO:0051082">
    <property type="term" value="F:unfolded protein binding"/>
    <property type="evidence" value="ECO:0007669"/>
    <property type="project" value="TreeGrafter"/>
</dbReference>
<keyword evidence="4" id="KW-1185">Reference proteome</keyword>
<dbReference type="PANTHER" id="PTHR31996">
    <property type="entry name" value="COILED-COIL DOMAIN-CONTAINING PROTEIN 115"/>
    <property type="match status" value="1"/>
</dbReference>
<dbReference type="GO" id="GO:0070072">
    <property type="term" value="P:vacuolar proton-transporting V-type ATPase complex assembly"/>
    <property type="evidence" value="ECO:0007669"/>
    <property type="project" value="InterPro"/>
</dbReference>
<feature type="region of interest" description="Disordered" evidence="2">
    <location>
        <begin position="1"/>
        <end position="29"/>
    </location>
</feature>
<dbReference type="GO" id="GO:1990871">
    <property type="term" value="C:Vma12-Vma22 assembly complex"/>
    <property type="evidence" value="ECO:0007669"/>
    <property type="project" value="TreeGrafter"/>
</dbReference>
<name>B0XYY8_ASPFC</name>
<dbReference type="HOGENOM" id="CLU_1128824_0_0_1"/>
<sequence>MTELPTPPASRQSSESPELQLKQSHEAESSAKALEMLDHSLERYLLLLDQHQKLQADLAKKLSSGFFSLAHANYTCPPGRRYGADYYDERMKAIRKMAIRSPPCAENKKSRSSRWMRRRTTSESRSQKQAKTRKRPTRKSTIRDRLTRVQHQNPTPQKSDLAFLTLSIGMVSWFPLLFAAPKGLSQKLWSNICPSWPVWLWRCRLWRERSSDCEVNYDEPTLPESHDSDSSAAVTLAPGCALTPYV</sequence>
<proteinExistence type="predicted"/>
<evidence type="ECO:0000256" key="1">
    <source>
        <dbReference type="ARBA" id="ARBA00093634"/>
    </source>
</evidence>
<dbReference type="PANTHER" id="PTHR31996:SF2">
    <property type="entry name" value="COILED-COIL DOMAIN-CONTAINING PROTEIN 115"/>
    <property type="match status" value="1"/>
</dbReference>
<feature type="region of interest" description="Disordered" evidence="2">
    <location>
        <begin position="98"/>
        <end position="155"/>
    </location>
</feature>
<accession>B0XYY8</accession>
<evidence type="ECO:0000256" key="2">
    <source>
        <dbReference type="SAM" id="MobiDB-lite"/>
    </source>
</evidence>
<dbReference type="InterPro" id="IPR040357">
    <property type="entry name" value="Vma22/CCDC115"/>
</dbReference>
<feature type="compositionally biased region" description="Basic residues" evidence="2">
    <location>
        <begin position="128"/>
        <end position="140"/>
    </location>
</feature>
<feature type="compositionally biased region" description="Basic residues" evidence="2">
    <location>
        <begin position="110"/>
        <end position="119"/>
    </location>
</feature>
<evidence type="ECO:0000313" key="3">
    <source>
        <dbReference type="EMBL" id="EDP53084.1"/>
    </source>
</evidence>
<dbReference type="VEuPathDB" id="FungiDB:AFUB_042550"/>
<dbReference type="EMBL" id="DS499596">
    <property type="protein sequence ID" value="EDP53084.1"/>
    <property type="molecule type" value="Genomic_DNA"/>
</dbReference>
<dbReference type="AlphaFoldDB" id="B0XYY8"/>
<dbReference type="Proteomes" id="UP000001699">
    <property type="component" value="Unassembled WGS sequence"/>
</dbReference>
<dbReference type="OrthoDB" id="408631at2759"/>
<gene>
    <name evidence="3" type="ORF">AFUB_042550</name>
</gene>
<dbReference type="Pfam" id="PF21730">
    <property type="entry name" value="Vma22_CCDC115"/>
    <property type="match status" value="1"/>
</dbReference>
<protein>
    <recommendedName>
        <fullName evidence="1">Vacuolar ATPase assembly protein VMA22</fullName>
    </recommendedName>
</protein>
<organism evidence="3 4">
    <name type="scientific">Aspergillus fumigatus (strain CBS 144.89 / FGSC A1163 / CEA10)</name>
    <name type="common">Neosartorya fumigata</name>
    <dbReference type="NCBI Taxonomy" id="451804"/>
    <lineage>
        <taxon>Eukaryota</taxon>
        <taxon>Fungi</taxon>
        <taxon>Dikarya</taxon>
        <taxon>Ascomycota</taxon>
        <taxon>Pezizomycotina</taxon>
        <taxon>Eurotiomycetes</taxon>
        <taxon>Eurotiomycetidae</taxon>
        <taxon>Eurotiales</taxon>
        <taxon>Aspergillaceae</taxon>
        <taxon>Aspergillus</taxon>
        <taxon>Aspergillus subgen. Fumigati</taxon>
    </lineage>
</organism>